<feature type="domain" description="At1g61320/AtMIF1 LRR" evidence="2">
    <location>
        <begin position="192"/>
        <end position="406"/>
    </location>
</feature>
<dbReference type="SUPFAM" id="SSF52058">
    <property type="entry name" value="L domain-like"/>
    <property type="match status" value="1"/>
</dbReference>
<gene>
    <name evidence="3" type="primary">VvCHDh000313</name>
    <name evidence="3" type="ORF">CK203_068094</name>
</gene>
<proteinExistence type="predicted"/>
<comment type="caution">
    <text evidence="3">The sequence shown here is derived from an EMBL/GenBank/DDBJ whole genome shotgun (WGS) entry which is preliminary data.</text>
</comment>
<keyword evidence="1" id="KW-1133">Transmembrane helix</keyword>
<dbReference type="Proteomes" id="UP000288805">
    <property type="component" value="Unassembled WGS sequence"/>
</dbReference>
<evidence type="ECO:0000313" key="4">
    <source>
        <dbReference type="Proteomes" id="UP000288805"/>
    </source>
</evidence>
<reference evidence="3 4" key="1">
    <citation type="journal article" date="2018" name="PLoS Genet.">
        <title>Population sequencing reveals clonal diversity and ancestral inbreeding in the grapevine cultivar Chardonnay.</title>
        <authorList>
            <person name="Roach M.J."/>
            <person name="Johnson D.L."/>
            <person name="Bohlmann J."/>
            <person name="van Vuuren H.J."/>
            <person name="Jones S.J."/>
            <person name="Pretorius I.S."/>
            <person name="Schmidt S.A."/>
            <person name="Borneman A.R."/>
        </authorList>
    </citation>
    <scope>NUCLEOTIDE SEQUENCE [LARGE SCALE GENOMIC DNA]</scope>
    <source>
        <strain evidence="4">cv. Chardonnay</strain>
        <tissue evidence="3">Leaf</tissue>
    </source>
</reference>
<accession>A0A438EW67</accession>
<keyword evidence="1" id="KW-0472">Membrane</keyword>
<protein>
    <submittedName>
        <fullName evidence="3">Putative F-box/LRR-repeat protein</fullName>
    </submittedName>
</protein>
<evidence type="ECO:0000313" key="3">
    <source>
        <dbReference type="EMBL" id="RVW51961.1"/>
    </source>
</evidence>
<organism evidence="3 4">
    <name type="scientific">Vitis vinifera</name>
    <name type="common">Grape</name>
    <dbReference type="NCBI Taxonomy" id="29760"/>
    <lineage>
        <taxon>Eukaryota</taxon>
        <taxon>Viridiplantae</taxon>
        <taxon>Streptophyta</taxon>
        <taxon>Embryophyta</taxon>
        <taxon>Tracheophyta</taxon>
        <taxon>Spermatophyta</taxon>
        <taxon>Magnoliopsida</taxon>
        <taxon>eudicotyledons</taxon>
        <taxon>Gunneridae</taxon>
        <taxon>Pentapetalae</taxon>
        <taxon>rosids</taxon>
        <taxon>Vitales</taxon>
        <taxon>Vitaceae</taxon>
        <taxon>Viteae</taxon>
        <taxon>Vitis</taxon>
    </lineage>
</organism>
<dbReference type="AlphaFoldDB" id="A0A438EW67"/>
<dbReference type="PANTHER" id="PTHR34145:SF28">
    <property type="entry name" value="F-BOX DOMAIN-CONTAINING PROTEIN"/>
    <property type="match status" value="1"/>
</dbReference>
<dbReference type="EMBL" id="QGNW01001176">
    <property type="protein sequence ID" value="RVW51961.1"/>
    <property type="molecule type" value="Genomic_DNA"/>
</dbReference>
<dbReference type="Pfam" id="PF23622">
    <property type="entry name" value="LRR_At1g61320_AtMIF1"/>
    <property type="match status" value="1"/>
</dbReference>
<dbReference type="Gene3D" id="3.80.10.10">
    <property type="entry name" value="Ribonuclease Inhibitor"/>
    <property type="match status" value="2"/>
</dbReference>
<dbReference type="InterPro" id="IPR055357">
    <property type="entry name" value="LRR_At1g61320_AtMIF1"/>
</dbReference>
<keyword evidence="1" id="KW-0812">Transmembrane</keyword>
<name>A0A438EW67_VITVI</name>
<evidence type="ECO:0000256" key="1">
    <source>
        <dbReference type="SAM" id="Phobius"/>
    </source>
</evidence>
<evidence type="ECO:0000259" key="2">
    <source>
        <dbReference type="Pfam" id="PF23622"/>
    </source>
</evidence>
<dbReference type="InterPro" id="IPR032675">
    <property type="entry name" value="LRR_dom_sf"/>
</dbReference>
<dbReference type="PANTHER" id="PTHR34145">
    <property type="entry name" value="OS02G0105600 PROTEIN"/>
    <property type="match status" value="1"/>
</dbReference>
<sequence>MYDSLGCRACFKLATVIYWSGPRSIFGSVPVRGITDWPPQDSNLGPKFESSGGHYVMPSTRRATVWVKGHHRVASPGFELKTKVFLVALLVPSGLIAQMVPRGRPLCDALTGTEPNILRDPARIKNILFLFLFDVIVSCMAKAVSFFLSLSFNVSVPGFLESCRKNTDVSSFINAIDSSLRLRPKDVNLARLRLHLDLDDIESESLIDSWIDAALERKVKELDLYLRPRSIAKPYGLPAKIFSTTTITVLSLEQCRLEICGDIDLPALRKLCLRQIRCDEQAIRQLISSCPLIEDLDIASCGGLQKLHVSGLANLHRLEVICCYNLRRIEIDAPSLQHLVYHCGRLPCDMVLTPCEFLRELILHDPHITNDFLQNLDSGFPNLERLEIDSTRLQRIEISHHQLKRLELKLTPLQKEAKLKIDAPNLQSFTYSGYRMPLTSTISSMNTSSLREAEIHFRNYNDYSHFFIPQLKEFFEKSKNCQVINLLIKSKEELIIPRKLRPILSPPVYDIKHLYLRVSYCSRFQYIIDRMLWMCHPQTLSILSGTNVRFLKVINFLLPQC</sequence>
<feature type="transmembrane region" description="Helical" evidence="1">
    <location>
        <begin position="127"/>
        <end position="152"/>
    </location>
</feature>
<dbReference type="InterPro" id="IPR053772">
    <property type="entry name" value="At1g61320/At1g61330-like"/>
</dbReference>